<dbReference type="Pfam" id="PF08264">
    <property type="entry name" value="Anticodon_1"/>
    <property type="match status" value="1"/>
</dbReference>
<dbReference type="InterPro" id="IPR013155">
    <property type="entry name" value="M/V/L/I-tRNA-synth_anticd-bd"/>
</dbReference>
<dbReference type="GO" id="GO:0032543">
    <property type="term" value="P:mitochondrial translation"/>
    <property type="evidence" value="ECO:0007669"/>
    <property type="project" value="TreeGrafter"/>
</dbReference>
<dbReference type="GO" id="GO:0002161">
    <property type="term" value="F:aminoacyl-tRNA deacylase activity"/>
    <property type="evidence" value="ECO:0007669"/>
    <property type="project" value="InterPro"/>
</dbReference>
<dbReference type="Gene3D" id="3.90.740.10">
    <property type="entry name" value="Valyl/Leucyl/Isoleucyl-tRNA synthetase, editing domain"/>
    <property type="match status" value="1"/>
</dbReference>
<accession>A0A0C2ZB62</accession>
<keyword evidence="6 9" id="KW-0648">Protein biosynthesis</keyword>
<evidence type="ECO:0000256" key="3">
    <source>
        <dbReference type="ARBA" id="ARBA00022598"/>
    </source>
</evidence>
<dbReference type="CDD" id="cd07960">
    <property type="entry name" value="Anticodon_Ia_Ile_BEm"/>
    <property type="match status" value="1"/>
</dbReference>
<dbReference type="GO" id="GO:0004822">
    <property type="term" value="F:isoleucine-tRNA ligase activity"/>
    <property type="evidence" value="ECO:0007669"/>
    <property type="project" value="UniProtKB-EC"/>
</dbReference>
<evidence type="ECO:0000313" key="12">
    <source>
        <dbReference type="EMBL" id="KIM59083.1"/>
    </source>
</evidence>
<evidence type="ECO:0000256" key="2">
    <source>
        <dbReference type="ARBA" id="ARBA00013165"/>
    </source>
</evidence>
<dbReference type="GO" id="GO:0005739">
    <property type="term" value="C:mitochondrion"/>
    <property type="evidence" value="ECO:0007669"/>
    <property type="project" value="TreeGrafter"/>
</dbReference>
<dbReference type="AlphaFoldDB" id="A0A0C2ZB62"/>
<dbReference type="PANTHER" id="PTHR42765">
    <property type="entry name" value="SOLEUCYL-TRNA SYNTHETASE"/>
    <property type="match status" value="1"/>
</dbReference>
<dbReference type="STRING" id="1036808.A0A0C2ZB62"/>
<dbReference type="SUPFAM" id="SSF50677">
    <property type="entry name" value="ValRS/IleRS/LeuRS editing domain"/>
    <property type="match status" value="1"/>
</dbReference>
<evidence type="ECO:0000259" key="11">
    <source>
        <dbReference type="Pfam" id="PF08264"/>
    </source>
</evidence>
<dbReference type="InParanoid" id="A0A0C2ZB62"/>
<dbReference type="SUPFAM" id="SSF52374">
    <property type="entry name" value="Nucleotidylyl transferase"/>
    <property type="match status" value="1"/>
</dbReference>
<evidence type="ECO:0000256" key="1">
    <source>
        <dbReference type="ARBA" id="ARBA00005594"/>
    </source>
</evidence>
<dbReference type="FunCoup" id="A0A0C2ZB62">
    <property type="interactions" value="476"/>
</dbReference>
<name>A0A0C2ZB62_9AGAM</name>
<proteinExistence type="inferred from homology"/>
<evidence type="ECO:0000256" key="4">
    <source>
        <dbReference type="ARBA" id="ARBA00022741"/>
    </source>
</evidence>
<dbReference type="Pfam" id="PF00133">
    <property type="entry name" value="tRNA-synt_1"/>
    <property type="match status" value="1"/>
</dbReference>
<evidence type="ECO:0000259" key="10">
    <source>
        <dbReference type="Pfam" id="PF00133"/>
    </source>
</evidence>
<dbReference type="Gene3D" id="1.10.730.20">
    <property type="match status" value="1"/>
</dbReference>
<dbReference type="PRINTS" id="PR00984">
    <property type="entry name" value="TRNASYNTHILE"/>
</dbReference>
<dbReference type="PROSITE" id="PS00178">
    <property type="entry name" value="AA_TRNA_LIGASE_I"/>
    <property type="match status" value="1"/>
</dbReference>
<evidence type="ECO:0000256" key="9">
    <source>
        <dbReference type="RuleBase" id="RU363035"/>
    </source>
</evidence>
<gene>
    <name evidence="12" type="ORF">SCLCIDRAFT_126681</name>
</gene>
<dbReference type="InterPro" id="IPR009008">
    <property type="entry name" value="Val/Leu/Ile-tRNA-synth_edit"/>
</dbReference>
<keyword evidence="5 9" id="KW-0067">ATP-binding</keyword>
<dbReference type="InterPro" id="IPR001412">
    <property type="entry name" value="aa-tRNA-synth_I_CS"/>
</dbReference>
<dbReference type="InterPro" id="IPR002301">
    <property type="entry name" value="Ile-tRNA-ligase"/>
</dbReference>
<protein>
    <recommendedName>
        <fullName evidence="2">isoleucine--tRNA ligase</fullName>
        <ecNumber evidence="2">6.1.1.5</ecNumber>
    </recommendedName>
    <alternativeName>
        <fullName evidence="8">Isoleucyl-tRNA synthetase</fullName>
    </alternativeName>
</protein>
<sequence length="1048" mass="117473">MSLRASCHATRPRPIKFGCRSLSNSSRGPSIDSKTFSKTLLLPKTSFPLWADPSKTEVLFRKKTCGELYQWQARNAQGPLFVLHDGPPYANGHLHMGHALNKILKDIINRFHVSIGDRVHYLPGWDCHGLPIENKALQDLKEDPHTLPPHTIRSAAKETAHREMSKQIEEFKQFGIMADLSSDSTYRTLADHIYEIRQLRVFQRMVSKGLIYRNYRPVYYSPSSRSALAEAELVYRDDHVSHAVYVAFTLGDLHLLVERLQHSYSAMEFLRKLREGPVRLLVWTTTPWTLTANMGIAVHRDLTYAIIRTARHLGLLVVAKDRLSSLEHVLGSHSEIEVLGEIPGAQLVGLRYHGIFSSRSTGHAHSVPSMADPAHRHVLQIISAPHVTPDTGTGLVHCAPGHGAEDYLAFRAEGLLNFGMLCHVNVQGKFCSNVNDIVGPLATDEGGENLVGLEVVEEGSKAIVRLLGRTGSLLAVEKFRHRYPYDWKTNEPVIVTSTSQWFANLDNIKNDALSALEGVTFFPPASRNRLTSVVHSRSEWCISRQRVWGVPIPALYHIPTDTAILTTSSLTHILEVLERKGVGYWWDGPVSEFVSPELAAQYGGDVEQTWRKGSDTMDVWFDSGTSWAMLPPPGEEQGRTHRADVCLEGSDQHRGWFQSQLLTAVSVAEEKRPESPYGTLITHGMVLDEDGRKMSKSLGNVISPLTVIHGGPDKKKEPAYGTDVLRLWAATVEYWRDMSIGPTVLAQTAESMRKIRNSARFMLGNIGVTKQKMDEDLSSLPSITRKDLGLAERYVMNELYKLEKIALDGYTTYNFLKVMTALTNFANVTLSSLYFDITKDVLYANSVLSVERRAVVDTLERTLRTMTSVLAPVLPHLAEEIHAQCTDDPRLSFFTRKWTPLSTEWDDAQAERDMIGLLGVRSVVLSLLEKARGDKNLKSSLEAKVTIALPSNRELELLRLLKREETFLKTLFIVSEVELVNAGNQRPSSARWLYEGSLKIPGMFFLPHAELGIQVESATLKKCPRCWTYTRPEPEELCSRCRDVVGGP</sequence>
<keyword evidence="4 9" id="KW-0547">Nucleotide-binding</keyword>
<feature type="domain" description="Methionyl/Valyl/Leucyl/Isoleucyl-tRNA synthetase anticodon-binding" evidence="11">
    <location>
        <begin position="792"/>
        <end position="947"/>
    </location>
</feature>
<dbReference type="HOGENOM" id="CLU_001493_7_2_1"/>
<reference evidence="13" key="2">
    <citation type="submission" date="2015-01" db="EMBL/GenBank/DDBJ databases">
        <title>Evolutionary Origins and Diversification of the Mycorrhizal Mutualists.</title>
        <authorList>
            <consortium name="DOE Joint Genome Institute"/>
            <consortium name="Mycorrhizal Genomics Consortium"/>
            <person name="Kohler A."/>
            <person name="Kuo A."/>
            <person name="Nagy L.G."/>
            <person name="Floudas D."/>
            <person name="Copeland A."/>
            <person name="Barry K.W."/>
            <person name="Cichocki N."/>
            <person name="Veneault-Fourrey C."/>
            <person name="LaButti K."/>
            <person name="Lindquist E.A."/>
            <person name="Lipzen A."/>
            <person name="Lundell T."/>
            <person name="Morin E."/>
            <person name="Murat C."/>
            <person name="Riley R."/>
            <person name="Ohm R."/>
            <person name="Sun H."/>
            <person name="Tunlid A."/>
            <person name="Henrissat B."/>
            <person name="Grigoriev I.V."/>
            <person name="Hibbett D.S."/>
            <person name="Martin F."/>
        </authorList>
    </citation>
    <scope>NUCLEOTIDE SEQUENCE [LARGE SCALE GENOMIC DNA]</scope>
    <source>
        <strain evidence="13">Foug A</strain>
    </source>
</reference>
<dbReference type="SUPFAM" id="SSF47323">
    <property type="entry name" value="Anticodon-binding domain of a subclass of class I aminoacyl-tRNA synthetases"/>
    <property type="match status" value="1"/>
</dbReference>
<dbReference type="InterPro" id="IPR014729">
    <property type="entry name" value="Rossmann-like_a/b/a_fold"/>
</dbReference>
<keyword evidence="3 9" id="KW-0436">Ligase</keyword>
<evidence type="ECO:0000256" key="6">
    <source>
        <dbReference type="ARBA" id="ARBA00022917"/>
    </source>
</evidence>
<keyword evidence="13" id="KW-1185">Reference proteome</keyword>
<dbReference type="InterPro" id="IPR002300">
    <property type="entry name" value="aa-tRNA-synth_Ia"/>
</dbReference>
<keyword evidence="7 9" id="KW-0030">Aminoacyl-tRNA synthetase</keyword>
<dbReference type="OrthoDB" id="10264412at2759"/>
<evidence type="ECO:0000256" key="5">
    <source>
        <dbReference type="ARBA" id="ARBA00022840"/>
    </source>
</evidence>
<dbReference type="GO" id="GO:0000049">
    <property type="term" value="F:tRNA binding"/>
    <property type="evidence" value="ECO:0007669"/>
    <property type="project" value="InterPro"/>
</dbReference>
<feature type="domain" description="Aminoacyl-tRNA synthetase class Ia" evidence="10">
    <location>
        <begin position="70"/>
        <end position="740"/>
    </location>
</feature>
<reference evidence="12 13" key="1">
    <citation type="submission" date="2014-04" db="EMBL/GenBank/DDBJ databases">
        <authorList>
            <consortium name="DOE Joint Genome Institute"/>
            <person name="Kuo A."/>
            <person name="Kohler A."/>
            <person name="Nagy L.G."/>
            <person name="Floudas D."/>
            <person name="Copeland A."/>
            <person name="Barry K.W."/>
            <person name="Cichocki N."/>
            <person name="Veneault-Fourrey C."/>
            <person name="LaButti K."/>
            <person name="Lindquist E.A."/>
            <person name="Lipzen A."/>
            <person name="Lundell T."/>
            <person name="Morin E."/>
            <person name="Murat C."/>
            <person name="Sun H."/>
            <person name="Tunlid A."/>
            <person name="Henrissat B."/>
            <person name="Grigoriev I.V."/>
            <person name="Hibbett D.S."/>
            <person name="Martin F."/>
            <person name="Nordberg H.P."/>
            <person name="Cantor M.N."/>
            <person name="Hua S.X."/>
        </authorList>
    </citation>
    <scope>NUCLEOTIDE SEQUENCE [LARGE SCALE GENOMIC DNA]</scope>
    <source>
        <strain evidence="12 13">Foug A</strain>
    </source>
</reference>
<evidence type="ECO:0000256" key="7">
    <source>
        <dbReference type="ARBA" id="ARBA00023146"/>
    </source>
</evidence>
<dbReference type="EMBL" id="KN822077">
    <property type="protein sequence ID" value="KIM59083.1"/>
    <property type="molecule type" value="Genomic_DNA"/>
</dbReference>
<dbReference type="InterPro" id="IPR033708">
    <property type="entry name" value="Anticodon_Ile_BEm"/>
</dbReference>
<organism evidence="12 13">
    <name type="scientific">Scleroderma citrinum Foug A</name>
    <dbReference type="NCBI Taxonomy" id="1036808"/>
    <lineage>
        <taxon>Eukaryota</taxon>
        <taxon>Fungi</taxon>
        <taxon>Dikarya</taxon>
        <taxon>Basidiomycota</taxon>
        <taxon>Agaricomycotina</taxon>
        <taxon>Agaricomycetes</taxon>
        <taxon>Agaricomycetidae</taxon>
        <taxon>Boletales</taxon>
        <taxon>Sclerodermatineae</taxon>
        <taxon>Sclerodermataceae</taxon>
        <taxon>Scleroderma</taxon>
    </lineage>
</organism>
<dbReference type="InterPro" id="IPR009080">
    <property type="entry name" value="tRNAsynth_Ia_anticodon-bd"/>
</dbReference>
<evidence type="ECO:0000256" key="8">
    <source>
        <dbReference type="ARBA" id="ARBA00032665"/>
    </source>
</evidence>
<dbReference type="EC" id="6.1.1.5" evidence="2"/>
<dbReference type="PANTHER" id="PTHR42765:SF1">
    <property type="entry name" value="ISOLEUCINE--TRNA LIGASE, MITOCHONDRIAL"/>
    <property type="match status" value="1"/>
</dbReference>
<dbReference type="Gene3D" id="3.40.50.620">
    <property type="entry name" value="HUPs"/>
    <property type="match status" value="2"/>
</dbReference>
<dbReference type="Proteomes" id="UP000053989">
    <property type="component" value="Unassembled WGS sequence"/>
</dbReference>
<dbReference type="GO" id="GO:0006428">
    <property type="term" value="P:isoleucyl-tRNA aminoacylation"/>
    <property type="evidence" value="ECO:0007669"/>
    <property type="project" value="InterPro"/>
</dbReference>
<dbReference type="InterPro" id="IPR050081">
    <property type="entry name" value="Ile-tRNA_ligase"/>
</dbReference>
<evidence type="ECO:0000313" key="13">
    <source>
        <dbReference type="Proteomes" id="UP000053989"/>
    </source>
</evidence>
<dbReference type="GO" id="GO:0005524">
    <property type="term" value="F:ATP binding"/>
    <property type="evidence" value="ECO:0007669"/>
    <property type="project" value="UniProtKB-KW"/>
</dbReference>
<dbReference type="NCBIfam" id="TIGR00392">
    <property type="entry name" value="ileS"/>
    <property type="match status" value="1"/>
</dbReference>
<comment type="similarity">
    <text evidence="1 9">Belongs to the class-I aminoacyl-tRNA synthetase family.</text>
</comment>